<feature type="transmembrane region" description="Helical" evidence="1">
    <location>
        <begin position="20"/>
        <end position="37"/>
    </location>
</feature>
<dbReference type="EMBL" id="SOML01000009">
    <property type="protein sequence ID" value="TFD94888.1"/>
    <property type="molecule type" value="Genomic_DNA"/>
</dbReference>
<dbReference type="PROSITE" id="PS51178">
    <property type="entry name" value="PASTA"/>
    <property type="match status" value="2"/>
</dbReference>
<dbReference type="OrthoDB" id="9803895at2"/>
<accession>A0A4Y8KXL3</accession>
<organism evidence="3 4">
    <name type="scientific">Dysgonomonas capnocytophagoides</name>
    <dbReference type="NCBI Taxonomy" id="45254"/>
    <lineage>
        <taxon>Bacteria</taxon>
        <taxon>Pseudomonadati</taxon>
        <taxon>Bacteroidota</taxon>
        <taxon>Bacteroidia</taxon>
        <taxon>Bacteroidales</taxon>
        <taxon>Dysgonomonadaceae</taxon>
        <taxon>Dysgonomonas</taxon>
    </lineage>
</organism>
<dbReference type="Proteomes" id="UP000297861">
    <property type="component" value="Unassembled WGS sequence"/>
</dbReference>
<reference evidence="3 4" key="1">
    <citation type="submission" date="2019-03" db="EMBL/GenBank/DDBJ databases">
        <title>San Antonio Military Medical Center submission to MRSN (WRAIR), pending publication.</title>
        <authorList>
            <person name="Blyth D.M."/>
            <person name="Mccarthy S.L."/>
            <person name="Schall S.E."/>
            <person name="Stam J.A."/>
            <person name="Ong A.C."/>
            <person name="Mcgann P.T."/>
        </authorList>
    </citation>
    <scope>NUCLEOTIDE SEQUENCE [LARGE SCALE GENOMIC DNA]</scope>
    <source>
        <strain evidence="3 4">MRSN571793</strain>
    </source>
</reference>
<dbReference type="STRING" id="1121485.GCA_000426485_03207"/>
<sequence length="200" mass="21973">MKMVDFLKKITTNIYVRNVLLMLILAVILIAITLFCLNKYTRHNESIEVPDLKGLQVQDAASIIASSSLRYEVVDSVYNQDGVPGAIVEQIPLGKSHVKEGRTIYLTVQAKSEQLVSMPDLEDASLRQAEALLKALGFSRINIEKVPSQYQDLVFGVAYRGVTVKAGQKIPKNSVLTLRVGDGGVSADSTEIDTTTTEIY</sequence>
<dbReference type="SUPFAM" id="SSF54184">
    <property type="entry name" value="Penicillin-binding protein 2x (pbp-2x), c-terminal domain"/>
    <property type="match status" value="1"/>
</dbReference>
<keyword evidence="4" id="KW-1185">Reference proteome</keyword>
<evidence type="ECO:0000313" key="3">
    <source>
        <dbReference type="EMBL" id="TFD94888.1"/>
    </source>
</evidence>
<keyword evidence="1" id="KW-1133">Transmembrane helix</keyword>
<dbReference type="InterPro" id="IPR005543">
    <property type="entry name" value="PASTA_dom"/>
</dbReference>
<dbReference type="Pfam" id="PF03793">
    <property type="entry name" value="PASTA"/>
    <property type="match status" value="2"/>
</dbReference>
<feature type="domain" description="PASTA" evidence="2">
    <location>
        <begin position="43"/>
        <end position="110"/>
    </location>
</feature>
<dbReference type="CDD" id="cd06577">
    <property type="entry name" value="PASTA_pknB"/>
    <property type="match status" value="2"/>
</dbReference>
<keyword evidence="1" id="KW-0812">Transmembrane</keyword>
<evidence type="ECO:0000313" key="4">
    <source>
        <dbReference type="Proteomes" id="UP000297861"/>
    </source>
</evidence>
<name>A0A4Y8KXL3_9BACT</name>
<dbReference type="SMART" id="SM00740">
    <property type="entry name" value="PASTA"/>
    <property type="match status" value="2"/>
</dbReference>
<dbReference type="Gene3D" id="3.30.10.20">
    <property type="match status" value="2"/>
</dbReference>
<protein>
    <submittedName>
        <fullName evidence="3">PASTA domain-containing protein</fullName>
    </submittedName>
</protein>
<comment type="caution">
    <text evidence="3">The sequence shown here is derived from an EMBL/GenBank/DDBJ whole genome shotgun (WGS) entry which is preliminary data.</text>
</comment>
<proteinExistence type="predicted"/>
<evidence type="ECO:0000256" key="1">
    <source>
        <dbReference type="SAM" id="Phobius"/>
    </source>
</evidence>
<gene>
    <name evidence="3" type="ORF">E2605_13790</name>
</gene>
<feature type="domain" description="PASTA" evidence="2">
    <location>
        <begin position="111"/>
        <end position="182"/>
    </location>
</feature>
<dbReference type="AlphaFoldDB" id="A0A4Y8KXL3"/>
<keyword evidence="1" id="KW-0472">Membrane</keyword>
<evidence type="ECO:0000259" key="2">
    <source>
        <dbReference type="PROSITE" id="PS51178"/>
    </source>
</evidence>